<dbReference type="EMBL" id="AY815925">
    <property type="protein sequence ID" value="AAW27657.1"/>
    <property type="molecule type" value="mRNA"/>
</dbReference>
<sequence>MSFLCFLFLWNAATVMVSGQNVTPNPAQMSGCPFRKPTCTAILNPAQNPKTELISVGSCQSLKHIQIQTLPKILNVNHHPEPSPKPSTYAEHWHFTLSSTNVV</sequence>
<proteinExistence type="evidence at transcript level"/>
<feature type="chain" id="PRO_5004254746" evidence="1">
    <location>
        <begin position="20"/>
        <end position="103"/>
    </location>
</feature>
<accession>Q5D949</accession>
<organism evidence="2">
    <name type="scientific">Schistosoma japonicum</name>
    <name type="common">Blood fluke</name>
    <dbReference type="NCBI Taxonomy" id="6182"/>
    <lineage>
        <taxon>Eukaryota</taxon>
        <taxon>Metazoa</taxon>
        <taxon>Spiralia</taxon>
        <taxon>Lophotrochozoa</taxon>
        <taxon>Platyhelminthes</taxon>
        <taxon>Trematoda</taxon>
        <taxon>Digenea</taxon>
        <taxon>Strigeidida</taxon>
        <taxon>Schistosomatoidea</taxon>
        <taxon>Schistosomatidae</taxon>
        <taxon>Schistosoma</taxon>
    </lineage>
</organism>
<evidence type="ECO:0000313" key="2">
    <source>
        <dbReference type="EMBL" id="AAW27657.1"/>
    </source>
</evidence>
<dbReference type="AlphaFoldDB" id="Q5D949"/>
<name>Q5D949_SCHJA</name>
<evidence type="ECO:0000256" key="1">
    <source>
        <dbReference type="SAM" id="SignalP"/>
    </source>
</evidence>
<reference evidence="2" key="2">
    <citation type="journal article" date="2006" name="PLoS Pathog.">
        <title>New perspectives on host-parasite interplay by comparative transcriptomic and proteomic analyses of Schistosoma japonicum.</title>
        <authorList>
            <person name="Liu F."/>
            <person name="Lu J."/>
            <person name="Hu W."/>
            <person name="Wang S.Y."/>
            <person name="Cui S.J."/>
            <person name="Chi M."/>
            <person name="Yan Q."/>
            <person name="Wang X.R."/>
            <person name="Song H.D."/>
            <person name="Xu X.N."/>
            <person name="Wang J.J."/>
            <person name="Zhang X.L."/>
            <person name="Zhang X."/>
            <person name="Wang Z.Q."/>
            <person name="Xue C.L."/>
            <person name="Brindley P.J."/>
            <person name="McManus D.P."/>
            <person name="Yang P.Y."/>
            <person name="Feng Z."/>
            <person name="Chen Z."/>
            <person name="Han Z.G."/>
        </authorList>
    </citation>
    <scope>NUCLEOTIDE SEQUENCE</scope>
</reference>
<protein>
    <submittedName>
        <fullName evidence="2">SJCHGC07639 protein</fullName>
    </submittedName>
</protein>
<keyword evidence="1" id="KW-0732">Signal</keyword>
<reference evidence="2" key="1">
    <citation type="submission" date="2004-11" db="EMBL/GenBank/DDBJ databases">
        <title>The full-length cDNA sequences of Schistosoma japonicum genes.</title>
        <authorList>
            <person name="Han Z."/>
        </authorList>
    </citation>
    <scope>NUCLEOTIDE SEQUENCE</scope>
</reference>
<feature type="signal peptide" evidence="1">
    <location>
        <begin position="1"/>
        <end position="19"/>
    </location>
</feature>